<feature type="transmembrane region" description="Helical" evidence="6">
    <location>
        <begin position="425"/>
        <end position="447"/>
    </location>
</feature>
<gene>
    <name evidence="9" type="ORF">Ga0609869_000101</name>
</gene>
<feature type="transmembrane region" description="Helical" evidence="6">
    <location>
        <begin position="292"/>
        <end position="310"/>
    </location>
</feature>
<accession>A0ABV3XQT6</accession>
<dbReference type="PRINTS" id="PR00173">
    <property type="entry name" value="EDTRNSPORT"/>
</dbReference>
<feature type="transmembrane region" description="Helical" evidence="6">
    <location>
        <begin position="484"/>
        <end position="508"/>
    </location>
</feature>
<dbReference type="InterPro" id="IPR025405">
    <property type="entry name" value="DUF4131"/>
</dbReference>
<evidence type="ECO:0000256" key="1">
    <source>
        <dbReference type="ARBA" id="ARBA00004651"/>
    </source>
</evidence>
<comment type="caution">
    <text evidence="9">The sequence shown here is derived from an EMBL/GenBank/DDBJ whole genome shotgun (WGS) entry which is preliminary data.</text>
</comment>
<organism evidence="9 10">
    <name type="scientific">Rhodovulum iodosum</name>
    <dbReference type="NCBI Taxonomy" id="68291"/>
    <lineage>
        <taxon>Bacteria</taxon>
        <taxon>Pseudomonadati</taxon>
        <taxon>Pseudomonadota</taxon>
        <taxon>Alphaproteobacteria</taxon>
        <taxon>Rhodobacterales</taxon>
        <taxon>Paracoccaceae</taxon>
        <taxon>Rhodovulum</taxon>
    </lineage>
</organism>
<feature type="domain" description="ComEC/Rec2-related protein" evidence="7">
    <location>
        <begin position="233"/>
        <end position="511"/>
    </location>
</feature>
<evidence type="ECO:0000259" key="7">
    <source>
        <dbReference type="Pfam" id="PF03772"/>
    </source>
</evidence>
<comment type="subcellular location">
    <subcellularLocation>
        <location evidence="1">Cell membrane</location>
        <topology evidence="1">Multi-pass membrane protein</topology>
    </subcellularLocation>
</comment>
<name>A0ABV3XQT6_9RHOB</name>
<keyword evidence="4 6" id="KW-1133">Transmembrane helix</keyword>
<feature type="transmembrane region" description="Helical" evidence="6">
    <location>
        <begin position="12"/>
        <end position="32"/>
    </location>
</feature>
<feature type="transmembrane region" description="Helical" evidence="6">
    <location>
        <begin position="338"/>
        <end position="355"/>
    </location>
</feature>
<dbReference type="PANTHER" id="PTHR30619:SF1">
    <property type="entry name" value="RECOMBINATION PROTEIN 2"/>
    <property type="match status" value="1"/>
</dbReference>
<feature type="domain" description="DUF4131" evidence="8">
    <location>
        <begin position="37"/>
        <end position="192"/>
    </location>
</feature>
<evidence type="ECO:0000256" key="4">
    <source>
        <dbReference type="ARBA" id="ARBA00022989"/>
    </source>
</evidence>
<evidence type="ECO:0000313" key="10">
    <source>
        <dbReference type="Proteomes" id="UP001560019"/>
    </source>
</evidence>
<evidence type="ECO:0000256" key="5">
    <source>
        <dbReference type="ARBA" id="ARBA00023136"/>
    </source>
</evidence>
<evidence type="ECO:0000259" key="8">
    <source>
        <dbReference type="Pfam" id="PF13567"/>
    </source>
</evidence>
<evidence type="ECO:0000256" key="2">
    <source>
        <dbReference type="ARBA" id="ARBA00022475"/>
    </source>
</evidence>
<keyword evidence="2" id="KW-1003">Cell membrane</keyword>
<dbReference type="RefSeq" id="WP_342772207.1">
    <property type="nucleotide sequence ID" value="NZ_JBEHHI010000001.1"/>
</dbReference>
<dbReference type="InterPro" id="IPR052159">
    <property type="entry name" value="Competence_DNA_uptake"/>
</dbReference>
<keyword evidence="10" id="KW-1185">Reference proteome</keyword>
<dbReference type="NCBIfam" id="TIGR00360">
    <property type="entry name" value="ComEC_N-term"/>
    <property type="match status" value="1"/>
</dbReference>
<protein>
    <submittedName>
        <fullName evidence="9">Competence protein ComEC</fullName>
    </submittedName>
</protein>
<dbReference type="EMBL" id="JBEHHI010000001">
    <property type="protein sequence ID" value="MEX5726748.1"/>
    <property type="molecule type" value="Genomic_DNA"/>
</dbReference>
<feature type="transmembrane region" description="Helical" evidence="6">
    <location>
        <begin position="254"/>
        <end position="280"/>
    </location>
</feature>
<feature type="transmembrane region" description="Helical" evidence="6">
    <location>
        <begin position="66"/>
        <end position="85"/>
    </location>
</feature>
<keyword evidence="3 6" id="KW-0812">Transmembrane</keyword>
<keyword evidence="5 6" id="KW-0472">Membrane</keyword>
<dbReference type="Proteomes" id="UP001560019">
    <property type="component" value="Unassembled WGS sequence"/>
</dbReference>
<feature type="transmembrane region" description="Helical" evidence="6">
    <location>
        <begin position="361"/>
        <end position="380"/>
    </location>
</feature>
<dbReference type="InterPro" id="IPR004477">
    <property type="entry name" value="ComEC_N"/>
</dbReference>
<feature type="transmembrane region" description="Helical" evidence="6">
    <location>
        <begin position="38"/>
        <end position="59"/>
    </location>
</feature>
<feature type="transmembrane region" description="Helical" evidence="6">
    <location>
        <begin position="400"/>
        <end position="419"/>
    </location>
</feature>
<dbReference type="PANTHER" id="PTHR30619">
    <property type="entry name" value="DNA INTERNALIZATION/COMPETENCE PROTEIN COMEC/REC2"/>
    <property type="match status" value="1"/>
</dbReference>
<proteinExistence type="predicted"/>
<dbReference type="Pfam" id="PF03772">
    <property type="entry name" value="Competence"/>
    <property type="match status" value="1"/>
</dbReference>
<sequence length="677" mass="69513">MHPFRALQAQRGHLFPWAPVMLGLGIGAYFALGAEPPVWALWAAAWGAAALGLGAWRWAAGAGPALAGLALVLAGLALAGARAHLVAAPVLEHRFYGGVAGRVVALDRSLSDAPRVTLDRVWLQGVDPARTPARVRLSLHGSLGLTAPVPGTRVMATAHLSPPAAPAEPGGFDFRRHAWFQRLGAVGYTRAPMLALAPPAKGPALVVARWRMALSEALRERMPGARGAVAAAILTGDRSAIARETLDDLRHSNLAHLLAISGLHMGLLTGFVFAALRYGLAMIPPLALRVPVKRIAALGALAVGAGYLALAGGNVATQRAFVMVAVVLGAVLADRRALTLRAVALAALIVLVRAPESLTQAGFQMSFAATTALVAVFAVLRDAPGGRWHPPRWARAPMALVVSSAVAGAATAPFGAAHFNQMAQYGLLANLLSVPLMGAVVIPSAVLAGLLSPLGLEALGLVPMGLGLGWILGVADRVAGMDGAVWPVMAPGRAVLPLISGGMLWLMLWQGRARWGGLVPVAAAFVLWSGAERPPLLVAESGRLIGVMTGQGRALSNGRGSGFVARSWLENDGDLATQEAAAARAGLPGGAARIGGLNVIQIAGRGWQERLASSCRDGAVLIVGRAAEAPPGAACTVLDSAALAQSGALAIYPEGAGLRTVAARAQAGDRLWTRPAQ</sequence>
<feature type="transmembrane region" description="Helical" evidence="6">
    <location>
        <begin position="454"/>
        <end position="472"/>
    </location>
</feature>
<dbReference type="Pfam" id="PF13567">
    <property type="entry name" value="DUF4131"/>
    <property type="match status" value="1"/>
</dbReference>
<evidence type="ECO:0000256" key="3">
    <source>
        <dbReference type="ARBA" id="ARBA00022692"/>
    </source>
</evidence>
<evidence type="ECO:0000313" key="9">
    <source>
        <dbReference type="EMBL" id="MEX5726748.1"/>
    </source>
</evidence>
<evidence type="ECO:0000256" key="6">
    <source>
        <dbReference type="SAM" id="Phobius"/>
    </source>
</evidence>
<reference evidence="9 10" key="1">
    <citation type="submission" date="2024-06" db="EMBL/GenBank/DDBJ databases">
        <title>Genome of Rhodovulum iodosum, a marine photoferrotroph.</title>
        <authorList>
            <person name="Bianchini G."/>
            <person name="Nikeleit V."/>
            <person name="Kappler A."/>
            <person name="Bryce C."/>
            <person name="Sanchez-Baracaldo P."/>
        </authorList>
    </citation>
    <scope>NUCLEOTIDE SEQUENCE [LARGE SCALE GENOMIC DNA]</scope>
    <source>
        <strain evidence="9 10">UT/N1</strain>
    </source>
</reference>